<evidence type="ECO:0000313" key="10">
    <source>
        <dbReference type="EMBL" id="MDQ0229075.1"/>
    </source>
</evidence>
<proteinExistence type="inferred from homology"/>
<dbReference type="PROSITE" id="PS00061">
    <property type="entry name" value="ADH_SHORT"/>
    <property type="match status" value="1"/>
</dbReference>
<dbReference type="NCBIfam" id="NF005559">
    <property type="entry name" value="PRK07231.1"/>
    <property type="match status" value="1"/>
</dbReference>
<evidence type="ECO:0000256" key="8">
    <source>
        <dbReference type="RuleBase" id="RU366074"/>
    </source>
</evidence>
<dbReference type="NCBIfam" id="NF009466">
    <property type="entry name" value="PRK12826.1-2"/>
    <property type="match status" value="1"/>
</dbReference>
<dbReference type="GO" id="GO:0004316">
    <property type="term" value="F:3-oxoacyl-[acyl-carrier-protein] reductase (NADPH) activity"/>
    <property type="evidence" value="ECO:0007669"/>
    <property type="project" value="UniProtKB-EC"/>
</dbReference>
<dbReference type="PRINTS" id="PR00080">
    <property type="entry name" value="SDRFAMILY"/>
</dbReference>
<evidence type="ECO:0000256" key="4">
    <source>
        <dbReference type="ARBA" id="ARBA00022832"/>
    </source>
</evidence>
<dbReference type="Pfam" id="PF13561">
    <property type="entry name" value="adh_short_C2"/>
    <property type="match status" value="1"/>
</dbReference>
<accession>A0ABT9Z9Y8</accession>
<keyword evidence="11" id="KW-1185">Reference proteome</keyword>
<protein>
    <recommendedName>
        <fullName evidence="3 8">3-oxoacyl-[acyl-carrier-protein] reductase</fullName>
        <ecNumber evidence="3 8">1.1.1.100</ecNumber>
    </recommendedName>
</protein>
<organism evidence="10 11">
    <name type="scientific">Metabacillus malikii</name>
    <dbReference type="NCBI Taxonomy" id="1504265"/>
    <lineage>
        <taxon>Bacteria</taxon>
        <taxon>Bacillati</taxon>
        <taxon>Bacillota</taxon>
        <taxon>Bacilli</taxon>
        <taxon>Bacillales</taxon>
        <taxon>Bacillaceae</taxon>
        <taxon>Metabacillus</taxon>
    </lineage>
</organism>
<dbReference type="SMART" id="SM00822">
    <property type="entry name" value="PKS_KR"/>
    <property type="match status" value="1"/>
</dbReference>
<keyword evidence="6 8" id="KW-0275">Fatty acid biosynthesis</keyword>
<dbReference type="Gene3D" id="3.40.50.720">
    <property type="entry name" value="NAD(P)-binding Rossmann-like Domain"/>
    <property type="match status" value="1"/>
</dbReference>
<evidence type="ECO:0000313" key="11">
    <source>
        <dbReference type="Proteomes" id="UP001234495"/>
    </source>
</evidence>
<comment type="subunit">
    <text evidence="8">Homotetramer.</text>
</comment>
<dbReference type="PRINTS" id="PR00081">
    <property type="entry name" value="GDHRDH"/>
</dbReference>
<dbReference type="InterPro" id="IPR011284">
    <property type="entry name" value="3oxo_ACP_reduc"/>
</dbReference>
<evidence type="ECO:0000256" key="7">
    <source>
        <dbReference type="ARBA" id="ARBA00048508"/>
    </source>
</evidence>
<comment type="catalytic activity">
    <reaction evidence="7 8">
        <text>a (3R)-hydroxyacyl-[ACP] + NADP(+) = a 3-oxoacyl-[ACP] + NADPH + H(+)</text>
        <dbReference type="Rhea" id="RHEA:17397"/>
        <dbReference type="Rhea" id="RHEA-COMP:9916"/>
        <dbReference type="Rhea" id="RHEA-COMP:9945"/>
        <dbReference type="ChEBI" id="CHEBI:15378"/>
        <dbReference type="ChEBI" id="CHEBI:57783"/>
        <dbReference type="ChEBI" id="CHEBI:58349"/>
        <dbReference type="ChEBI" id="CHEBI:78776"/>
        <dbReference type="ChEBI" id="CHEBI:78827"/>
        <dbReference type="EC" id="1.1.1.100"/>
    </reaction>
</comment>
<dbReference type="NCBIfam" id="TIGR01830">
    <property type="entry name" value="3oxo_ACP_reduc"/>
    <property type="match status" value="1"/>
</dbReference>
<comment type="pathway">
    <text evidence="1 8">Lipid metabolism; fatty acid biosynthesis.</text>
</comment>
<dbReference type="EC" id="1.1.1.100" evidence="3 8"/>
<dbReference type="EMBL" id="JAUSUD010000001">
    <property type="protein sequence ID" value="MDQ0229075.1"/>
    <property type="molecule type" value="Genomic_DNA"/>
</dbReference>
<comment type="function">
    <text evidence="8">Catalyzes the NADPH-dependent reduction of beta-ketoacyl-ACP substrates to beta-hydroxyacyl-ACP products, the first reductive step in the elongation cycle of fatty acid biosynthesis.</text>
</comment>
<dbReference type="RefSeq" id="WP_307336173.1">
    <property type="nucleotide sequence ID" value="NZ_JAUSUD010000001.1"/>
</dbReference>
<evidence type="ECO:0000256" key="2">
    <source>
        <dbReference type="ARBA" id="ARBA00006484"/>
    </source>
</evidence>
<dbReference type="InterPro" id="IPR050259">
    <property type="entry name" value="SDR"/>
</dbReference>
<comment type="caution">
    <text evidence="10">The sequence shown here is derived from an EMBL/GenBank/DDBJ whole genome shotgun (WGS) entry which is preliminary data.</text>
</comment>
<dbReference type="InterPro" id="IPR057326">
    <property type="entry name" value="KR_dom"/>
</dbReference>
<evidence type="ECO:0000256" key="5">
    <source>
        <dbReference type="ARBA" id="ARBA00023002"/>
    </source>
</evidence>
<gene>
    <name evidence="10" type="ORF">J2S19_000325</name>
</gene>
<dbReference type="InterPro" id="IPR036291">
    <property type="entry name" value="NAD(P)-bd_dom_sf"/>
</dbReference>
<keyword evidence="8" id="KW-0521">NADP</keyword>
<dbReference type="InterPro" id="IPR002347">
    <property type="entry name" value="SDR_fam"/>
</dbReference>
<feature type="domain" description="Ketoreductase" evidence="9">
    <location>
        <begin position="6"/>
        <end position="191"/>
    </location>
</feature>
<evidence type="ECO:0000259" key="9">
    <source>
        <dbReference type="SMART" id="SM00822"/>
    </source>
</evidence>
<dbReference type="SUPFAM" id="SSF51735">
    <property type="entry name" value="NAD(P)-binding Rossmann-fold domains"/>
    <property type="match status" value="1"/>
</dbReference>
<keyword evidence="8" id="KW-0443">Lipid metabolism</keyword>
<dbReference type="Proteomes" id="UP001234495">
    <property type="component" value="Unassembled WGS sequence"/>
</dbReference>
<reference evidence="10 11" key="1">
    <citation type="submission" date="2023-07" db="EMBL/GenBank/DDBJ databases">
        <title>Genomic Encyclopedia of Type Strains, Phase IV (KMG-IV): sequencing the most valuable type-strain genomes for metagenomic binning, comparative biology and taxonomic classification.</title>
        <authorList>
            <person name="Goeker M."/>
        </authorList>
    </citation>
    <scope>NUCLEOTIDE SEQUENCE [LARGE SCALE GENOMIC DNA]</scope>
    <source>
        <strain evidence="10 11">DSM 29005</strain>
    </source>
</reference>
<dbReference type="PANTHER" id="PTHR42879:SF2">
    <property type="entry name" value="3-OXOACYL-[ACYL-CARRIER-PROTEIN] REDUCTASE FABG"/>
    <property type="match status" value="1"/>
</dbReference>
<keyword evidence="8" id="KW-0444">Lipid biosynthesis</keyword>
<evidence type="ECO:0000256" key="6">
    <source>
        <dbReference type="ARBA" id="ARBA00023160"/>
    </source>
</evidence>
<name>A0ABT9Z9Y8_9BACI</name>
<sequence length="249" mass="27121">MFFNGEIVVVTGASQGIGRAIATEFASYPVTLILTYNRNEEKMNHLLNELEQSGQAKVYAYKVNIGNEDEVKELFKTVKTKYGKVDILVNNAGITNDGYISMMSNKKWDEVIDINLRGTFMCTREAVKQMMSKKSGAVINISSTSGVFGSKAQTNYAAAKGGMISFTKSLALELADYNIRANVVAPGFIDTSMTKSLPKDMVADVLKMIPMKRFGKPEEVAGIVTFLASQKASYITGKTFTVDGGLING</sequence>
<evidence type="ECO:0000256" key="3">
    <source>
        <dbReference type="ARBA" id="ARBA00012948"/>
    </source>
</evidence>
<dbReference type="InterPro" id="IPR020904">
    <property type="entry name" value="Sc_DH/Rdtase_CS"/>
</dbReference>
<comment type="similarity">
    <text evidence="2 8">Belongs to the short-chain dehydrogenases/reductases (SDR) family.</text>
</comment>
<evidence type="ECO:0000256" key="1">
    <source>
        <dbReference type="ARBA" id="ARBA00005194"/>
    </source>
</evidence>
<keyword evidence="5 8" id="KW-0560">Oxidoreductase</keyword>
<keyword evidence="4 8" id="KW-0276">Fatty acid metabolism</keyword>
<dbReference type="PANTHER" id="PTHR42879">
    <property type="entry name" value="3-OXOACYL-(ACYL-CARRIER-PROTEIN) REDUCTASE"/>
    <property type="match status" value="1"/>
</dbReference>